<feature type="region of interest" description="Disordered" evidence="1">
    <location>
        <begin position="44"/>
        <end position="67"/>
    </location>
</feature>
<name>A0AAE1UDC6_9EUCA</name>
<evidence type="ECO:0000313" key="2">
    <source>
        <dbReference type="EMBL" id="KAK4319307.1"/>
    </source>
</evidence>
<evidence type="ECO:0000256" key="1">
    <source>
        <dbReference type="SAM" id="MobiDB-lite"/>
    </source>
</evidence>
<accession>A0AAE1UDC6</accession>
<organism evidence="2 3">
    <name type="scientific">Petrolisthes manimaculis</name>
    <dbReference type="NCBI Taxonomy" id="1843537"/>
    <lineage>
        <taxon>Eukaryota</taxon>
        <taxon>Metazoa</taxon>
        <taxon>Ecdysozoa</taxon>
        <taxon>Arthropoda</taxon>
        <taxon>Crustacea</taxon>
        <taxon>Multicrustacea</taxon>
        <taxon>Malacostraca</taxon>
        <taxon>Eumalacostraca</taxon>
        <taxon>Eucarida</taxon>
        <taxon>Decapoda</taxon>
        <taxon>Pleocyemata</taxon>
        <taxon>Anomura</taxon>
        <taxon>Galatheoidea</taxon>
        <taxon>Porcellanidae</taxon>
        <taxon>Petrolisthes</taxon>
    </lineage>
</organism>
<comment type="caution">
    <text evidence="2">The sequence shown here is derived from an EMBL/GenBank/DDBJ whole genome shotgun (WGS) entry which is preliminary data.</text>
</comment>
<reference evidence="2" key="1">
    <citation type="submission" date="2023-11" db="EMBL/GenBank/DDBJ databases">
        <title>Genome assemblies of two species of porcelain crab, Petrolisthes cinctipes and Petrolisthes manimaculis (Anomura: Porcellanidae).</title>
        <authorList>
            <person name="Angst P."/>
        </authorList>
    </citation>
    <scope>NUCLEOTIDE SEQUENCE</scope>
    <source>
        <strain evidence="2">PB745_02</strain>
        <tissue evidence="2">Gill</tissue>
    </source>
</reference>
<sequence length="230" mass="25500">MDTVKKQRATARGKFTRKLKLFEEALVQDEPEAILKSRFDESKITSDKQGTRVNVKSSDPPKFSGNIRDYPTFRKDYERLVTNNYGENPYALKSCLTGDALAVVRGVEDSFSEMVKRLDDKFGNSVKLIGKSRSHEVETNSKRLETGQYVAQHHPSLPSKCSATTSTGWDLTSNQSASQSLTHHSFSLHRHRVHSSVRQAVSEVGTRMLSPLASTPTTLLVLVGAAAMGE</sequence>
<dbReference type="EMBL" id="JAWZYT010000766">
    <property type="protein sequence ID" value="KAK4319307.1"/>
    <property type="molecule type" value="Genomic_DNA"/>
</dbReference>
<dbReference type="AlphaFoldDB" id="A0AAE1UDC6"/>
<keyword evidence="3" id="KW-1185">Reference proteome</keyword>
<dbReference type="Proteomes" id="UP001292094">
    <property type="component" value="Unassembled WGS sequence"/>
</dbReference>
<gene>
    <name evidence="2" type="ORF">Pmani_009766</name>
</gene>
<evidence type="ECO:0000313" key="3">
    <source>
        <dbReference type="Proteomes" id="UP001292094"/>
    </source>
</evidence>
<protein>
    <submittedName>
        <fullName evidence="2">Uncharacterized protein</fullName>
    </submittedName>
</protein>
<proteinExistence type="predicted"/>